<keyword evidence="4" id="KW-1185">Reference proteome</keyword>
<name>A0A8H6T9E9_9AGAR</name>
<protein>
    <submittedName>
        <fullName evidence="3">Methyltranfer-dom domain-containing protein</fullName>
    </submittedName>
</protein>
<keyword evidence="1" id="KW-0812">Transmembrane</keyword>
<proteinExistence type="predicted"/>
<dbReference type="PANTHER" id="PTHR32026:SF10">
    <property type="entry name" value="METHYLTRANSFERASE-LIKE PROTEIN 24-RELATED"/>
    <property type="match status" value="1"/>
</dbReference>
<evidence type="ECO:0000256" key="1">
    <source>
        <dbReference type="SAM" id="Phobius"/>
    </source>
</evidence>
<dbReference type="RefSeq" id="XP_037224734.1">
    <property type="nucleotide sequence ID" value="XM_037359639.1"/>
</dbReference>
<dbReference type="AlphaFoldDB" id="A0A8H6T9E9"/>
<dbReference type="EMBL" id="JACAZF010000002">
    <property type="protein sequence ID" value="KAF7312626.1"/>
    <property type="molecule type" value="Genomic_DNA"/>
</dbReference>
<evidence type="ECO:0000313" key="3">
    <source>
        <dbReference type="EMBL" id="KAF7312626.1"/>
    </source>
</evidence>
<sequence>MSSIPRINWKAIPQTSWHKIYVGVVLLFTFYLLANTARSYNGSKKFHDVLATPAWDRPALLQRPGTSRLVRTLEGNERRYQETILKRALVIEKEGGKYIVPFPPPRSKFYVLWDFFIPAFTCPFPTYRVGTLVEGGLWVCGLERVLNSRPKPIVYSLNYATPAYSSFEQDMLRRSPGCEIYGFDANATAIGALRWPWGDANNMQSDARVHFNKFGIADNNATQYRSLDSVMKHFGHDFVDILRIDLEGGEFPVLTSMIADNGDKPLPFGQLLLEFHVGWSEDMSTVDKFSKWWERLERAGLRPFYFEISMMDVNNMRKEPAVVYFSFINIRGRHALLDDSLPEYP</sequence>
<gene>
    <name evidence="3" type="ORF">MIND_00276700</name>
</gene>
<comment type="caution">
    <text evidence="3">The sequence shown here is derived from an EMBL/GenBank/DDBJ whole genome shotgun (WGS) entry which is preliminary data.</text>
</comment>
<reference evidence="3" key="1">
    <citation type="submission" date="2020-05" db="EMBL/GenBank/DDBJ databases">
        <title>Mycena genomes resolve the evolution of fungal bioluminescence.</title>
        <authorList>
            <person name="Tsai I.J."/>
        </authorList>
    </citation>
    <scope>NUCLEOTIDE SEQUENCE</scope>
    <source>
        <strain evidence="3">171206Taipei</strain>
    </source>
</reference>
<dbReference type="PANTHER" id="PTHR32026">
    <property type="entry name" value="METHYLTRANSFERASE-LIKE PROTEIN 24"/>
    <property type="match status" value="1"/>
</dbReference>
<feature type="domain" description="Methyltransferase" evidence="2">
    <location>
        <begin position="114"/>
        <end position="311"/>
    </location>
</feature>
<keyword evidence="1" id="KW-0472">Membrane</keyword>
<keyword evidence="1" id="KW-1133">Transmembrane helix</keyword>
<organism evidence="3 4">
    <name type="scientific">Mycena indigotica</name>
    <dbReference type="NCBI Taxonomy" id="2126181"/>
    <lineage>
        <taxon>Eukaryota</taxon>
        <taxon>Fungi</taxon>
        <taxon>Dikarya</taxon>
        <taxon>Basidiomycota</taxon>
        <taxon>Agaricomycotina</taxon>
        <taxon>Agaricomycetes</taxon>
        <taxon>Agaricomycetidae</taxon>
        <taxon>Agaricales</taxon>
        <taxon>Marasmiineae</taxon>
        <taxon>Mycenaceae</taxon>
        <taxon>Mycena</taxon>
    </lineage>
</organism>
<dbReference type="SUPFAM" id="SSF53335">
    <property type="entry name" value="S-adenosyl-L-methionine-dependent methyltransferases"/>
    <property type="match status" value="1"/>
</dbReference>
<dbReference type="Pfam" id="PF13383">
    <property type="entry name" value="Methyltransf_22"/>
    <property type="match status" value="1"/>
</dbReference>
<dbReference type="GeneID" id="59342155"/>
<dbReference type="OrthoDB" id="10006218at2759"/>
<dbReference type="Proteomes" id="UP000636479">
    <property type="component" value="Unassembled WGS sequence"/>
</dbReference>
<dbReference type="InterPro" id="IPR026913">
    <property type="entry name" value="METTL24"/>
</dbReference>
<evidence type="ECO:0000259" key="2">
    <source>
        <dbReference type="Pfam" id="PF13383"/>
    </source>
</evidence>
<evidence type="ECO:0000313" key="4">
    <source>
        <dbReference type="Proteomes" id="UP000636479"/>
    </source>
</evidence>
<feature type="transmembrane region" description="Helical" evidence="1">
    <location>
        <begin position="20"/>
        <end position="37"/>
    </location>
</feature>
<dbReference type="InterPro" id="IPR029063">
    <property type="entry name" value="SAM-dependent_MTases_sf"/>
</dbReference>
<accession>A0A8H6T9E9</accession>
<dbReference type="InterPro" id="IPR025714">
    <property type="entry name" value="Methyltranfer_dom"/>
</dbReference>